<accession>A0ABQ9Z2Q9</accession>
<evidence type="ECO:0008006" key="3">
    <source>
        <dbReference type="Google" id="ProtNLM"/>
    </source>
</evidence>
<proteinExistence type="predicted"/>
<name>A0ABQ9Z2Q9_9CRUS</name>
<dbReference type="Proteomes" id="UP001234178">
    <property type="component" value="Unassembled WGS sequence"/>
</dbReference>
<comment type="caution">
    <text evidence="1">The sequence shown here is derived from an EMBL/GenBank/DDBJ whole genome shotgun (WGS) entry which is preliminary data.</text>
</comment>
<protein>
    <recommendedName>
        <fullName evidence="3">Secreted protein</fullName>
    </recommendedName>
</protein>
<keyword evidence="2" id="KW-1185">Reference proteome</keyword>
<dbReference type="EMBL" id="JAOYFB010000002">
    <property type="protein sequence ID" value="KAK4007128.1"/>
    <property type="molecule type" value="Genomic_DNA"/>
</dbReference>
<organism evidence="1 2">
    <name type="scientific">Daphnia magna</name>
    <dbReference type="NCBI Taxonomy" id="35525"/>
    <lineage>
        <taxon>Eukaryota</taxon>
        <taxon>Metazoa</taxon>
        <taxon>Ecdysozoa</taxon>
        <taxon>Arthropoda</taxon>
        <taxon>Crustacea</taxon>
        <taxon>Branchiopoda</taxon>
        <taxon>Diplostraca</taxon>
        <taxon>Cladocera</taxon>
        <taxon>Anomopoda</taxon>
        <taxon>Daphniidae</taxon>
        <taxon>Daphnia</taxon>
    </lineage>
</organism>
<evidence type="ECO:0000313" key="1">
    <source>
        <dbReference type="EMBL" id="KAK4007128.1"/>
    </source>
</evidence>
<evidence type="ECO:0000313" key="2">
    <source>
        <dbReference type="Proteomes" id="UP001234178"/>
    </source>
</evidence>
<gene>
    <name evidence="1" type="ORF">OUZ56_012289</name>
</gene>
<sequence>MNKPIIPLLLVAASTVRHGSEPFLLSFDTLASVPVSKLGLKNSKAIWKPKSFKWQDIKAPISNSPSLVARTIDWLRQSPSTSDFESDSERPLYTLAKGSSPQLPFFLPVVNDP</sequence>
<reference evidence="1 2" key="1">
    <citation type="journal article" date="2023" name="Nucleic Acids Res.">
        <title>The hologenome of Daphnia magna reveals possible DNA methylation and microbiome-mediated evolution of the host genome.</title>
        <authorList>
            <person name="Chaturvedi A."/>
            <person name="Li X."/>
            <person name="Dhandapani V."/>
            <person name="Marshall H."/>
            <person name="Kissane S."/>
            <person name="Cuenca-Cambronero M."/>
            <person name="Asole G."/>
            <person name="Calvet F."/>
            <person name="Ruiz-Romero M."/>
            <person name="Marangio P."/>
            <person name="Guigo R."/>
            <person name="Rago D."/>
            <person name="Mirbahai L."/>
            <person name="Eastwood N."/>
            <person name="Colbourne J.K."/>
            <person name="Zhou J."/>
            <person name="Mallon E."/>
            <person name="Orsini L."/>
        </authorList>
    </citation>
    <scope>NUCLEOTIDE SEQUENCE [LARGE SCALE GENOMIC DNA]</scope>
    <source>
        <strain evidence="1">LRV0_1</strain>
    </source>
</reference>